<evidence type="ECO:0000256" key="1">
    <source>
        <dbReference type="SAM" id="MobiDB-lite"/>
    </source>
</evidence>
<dbReference type="PANTHER" id="PTHR30283">
    <property type="entry name" value="PEROXIDE STRESS RESPONSE PROTEIN YAAA"/>
    <property type="match status" value="1"/>
</dbReference>
<dbReference type="Proteomes" id="UP000664859">
    <property type="component" value="Unassembled WGS sequence"/>
</dbReference>
<protein>
    <submittedName>
        <fullName evidence="2">Uncharacterized protein</fullName>
    </submittedName>
</protein>
<evidence type="ECO:0000313" key="2">
    <source>
        <dbReference type="EMBL" id="KAG5178514.1"/>
    </source>
</evidence>
<sequence length="329" mass="35668">MVVVLLSPAKTLSWEPAPPGLPYAMPHLLPRSDTIAKLMKGKSVADLKSLLSVSPALATLNHERYQNFALSDSVADKKGELRPAAFAYDGPAFLGLEAETLSQSDLEHGQSVLCILSGLYGVVHPLDLIQPYRLEMGTKVELEGEKCALSDFWRGDITEHICQLLNEQQRSAGDKPPPPQIVVNAASQEYARAVDVKALRDTGVQVIDCTFHDDGRTVSVLAKRTRGLMARHIIQSRAASVDDIKAFSLEGYAFAEARSTPENLVFERSKEARLSAVPATRRGGAKEAPAPKPSSSSDSSKQKAKKAKTGRAEGDVEPPAKPVRKRSKH</sequence>
<keyword evidence="3" id="KW-1185">Reference proteome</keyword>
<proteinExistence type="inferred from homology"/>
<evidence type="ECO:0000313" key="3">
    <source>
        <dbReference type="Proteomes" id="UP000664859"/>
    </source>
</evidence>
<reference evidence="2" key="1">
    <citation type="submission" date="2021-02" db="EMBL/GenBank/DDBJ databases">
        <title>First Annotated Genome of the Yellow-green Alga Tribonema minus.</title>
        <authorList>
            <person name="Mahan K.M."/>
        </authorList>
    </citation>
    <scope>NUCLEOTIDE SEQUENCE</scope>
    <source>
        <strain evidence="2">UTEX B ZZ1240</strain>
    </source>
</reference>
<dbReference type="EMBL" id="JAFCMP010000514">
    <property type="protein sequence ID" value="KAG5178514.1"/>
    <property type="molecule type" value="Genomic_DNA"/>
</dbReference>
<dbReference type="GO" id="GO:0005829">
    <property type="term" value="C:cytosol"/>
    <property type="evidence" value="ECO:0007669"/>
    <property type="project" value="TreeGrafter"/>
</dbReference>
<feature type="region of interest" description="Disordered" evidence="1">
    <location>
        <begin position="275"/>
        <end position="329"/>
    </location>
</feature>
<dbReference type="OrthoDB" id="10267106at2759"/>
<dbReference type="Pfam" id="PF03883">
    <property type="entry name" value="H2O2_YaaD"/>
    <property type="match status" value="1"/>
</dbReference>
<gene>
    <name evidence="2" type="ORF">JKP88DRAFT_261307</name>
</gene>
<accession>A0A835YNT5</accession>
<dbReference type="InterPro" id="IPR005583">
    <property type="entry name" value="YaaA"/>
</dbReference>
<dbReference type="GO" id="GO:0033194">
    <property type="term" value="P:response to hydroperoxide"/>
    <property type="evidence" value="ECO:0007669"/>
    <property type="project" value="TreeGrafter"/>
</dbReference>
<name>A0A835YNT5_9STRA</name>
<dbReference type="PANTHER" id="PTHR30283:SF4">
    <property type="entry name" value="PEROXIDE STRESS RESISTANCE PROTEIN YAAA"/>
    <property type="match status" value="1"/>
</dbReference>
<dbReference type="HAMAP" id="MF_00652">
    <property type="entry name" value="UPF0246"/>
    <property type="match status" value="1"/>
</dbReference>
<organism evidence="2 3">
    <name type="scientific">Tribonema minus</name>
    <dbReference type="NCBI Taxonomy" id="303371"/>
    <lineage>
        <taxon>Eukaryota</taxon>
        <taxon>Sar</taxon>
        <taxon>Stramenopiles</taxon>
        <taxon>Ochrophyta</taxon>
        <taxon>PX clade</taxon>
        <taxon>Xanthophyceae</taxon>
        <taxon>Tribonematales</taxon>
        <taxon>Tribonemataceae</taxon>
        <taxon>Tribonema</taxon>
    </lineage>
</organism>
<comment type="caution">
    <text evidence="2">The sequence shown here is derived from an EMBL/GenBank/DDBJ whole genome shotgun (WGS) entry which is preliminary data.</text>
</comment>
<dbReference type="AlphaFoldDB" id="A0A835YNT5"/>